<dbReference type="Pfam" id="PF00990">
    <property type="entry name" value="GGDEF"/>
    <property type="match status" value="2"/>
</dbReference>
<keyword evidence="4" id="KW-1185">Reference proteome</keyword>
<sequence length="1126" mass="125957">MSLDAHSIERLVARSVEDAPGGFMVCLASKEAEDLILYASDSLVALFDCDDQDDFMRFSTGRISGLGDPYEVNRMFSGVGEQVAEGHCHFAVTTHIITKTGRRVAVGLSGLTVQDSELGLVAIVTFDTDVVAFLPQDDDPLTGLSGMRSFLSRAKRSMDEASRSARESGGCYVFFNIHNFKLVNAALGVASGDELLVKLAELLRETFPSDFVARFADDHFAVLTFCEDVEKRVTHVHDAVTLLHPSVDIELKAGIYPRDLTVDPSVSCDRAKLACDSIAHAVDVYQRWYDPSMSAVFLAGAFAANSLDEALAAGDIKVYYQPVIRSITGNLCGLEALVRWDDPDHELLSPASFIPALETSKQIHKLDCFVVREICRNYRRVVDSGAATVPVSFNLSRLDFILCDVFQEVEDAVMRYDVPRDMIRVEITESMLATDAERVRGQMERFRAAGYQVWMDDFGSGYSSLNLMKDNDFDAMKIDMEFLSNFNDKSRGIIESVVAMAKRLGVQTLAEGVETQEEFCFLRDIGCEKVQGYLFGKPMPYERCMVRCEELGLEVESRSWRHYYDAIGQVDFMTDQPLSLLEYDGESFRVLFGNEGFYALALRGRSKSAHKVESILNMPDNPVYRRFREAVERQARTGRTEFITFIDRGRYFSATFSLVADNKELRAFVNSWRDVSDSEEARVRGDLDETLRNLYLLYDSVLLVDRQDDTVTSLLSGMSAAESGDRTVSGIDAVRTRYALEKVFPEDRSRYLSFTDPETMQERCQEAVDGKVMAYFRTRGRYGSYAWKSYTILALHELGPEGSRFMLCIEDATINNKEALSVLLNGYGLREGSLVSDDPSVLTPELLWNNLLLNSHVNYFWKDRKRRFLGASRAFLDYYGFLSVDEILGKTDEDMGWHVDNDPYRSDELAVLNEGKHIFFAPGKCIIRGVVHNIRASKAPIYKNGKIVGLLGYFVDLDTSGFEIGGNDEATITDRVTGVTNARGLWEAAIDYTEDYYLHATRFAVIALVVPEYLRELDEYGRVVSDALLATIARRIVGRVGVSGTVARLSNAEFVVIVRYGRAREVDVLARALCKDISEIHEAQGHDCTVTARYGVALEDEAATVNELVDVALAAAREKVGRGSSE</sequence>
<dbReference type="Gene3D" id="3.30.450.20">
    <property type="entry name" value="PAS domain"/>
    <property type="match status" value="1"/>
</dbReference>
<dbReference type="Gene3D" id="3.30.70.270">
    <property type="match status" value="2"/>
</dbReference>
<gene>
    <name evidence="3" type="ORF">SAMN05216447_101173</name>
</gene>
<dbReference type="SUPFAM" id="SSF55073">
    <property type="entry name" value="Nucleotide cyclase"/>
    <property type="match status" value="2"/>
</dbReference>
<dbReference type="SMART" id="SM00267">
    <property type="entry name" value="GGDEF"/>
    <property type="match status" value="1"/>
</dbReference>
<feature type="domain" description="GGDEF" evidence="2">
    <location>
        <begin position="168"/>
        <end position="287"/>
    </location>
</feature>
<feature type="domain" description="EAL" evidence="1">
    <location>
        <begin position="300"/>
        <end position="552"/>
    </location>
</feature>
<dbReference type="SUPFAM" id="SSF141868">
    <property type="entry name" value="EAL domain-like"/>
    <property type="match status" value="1"/>
</dbReference>
<dbReference type="Pfam" id="PF00563">
    <property type="entry name" value="EAL"/>
    <property type="match status" value="1"/>
</dbReference>
<organism evidence="3 4">
    <name type="scientific">Parafannyhessea umbonata</name>
    <dbReference type="NCBI Taxonomy" id="604330"/>
    <lineage>
        <taxon>Bacteria</taxon>
        <taxon>Bacillati</taxon>
        <taxon>Actinomycetota</taxon>
        <taxon>Coriobacteriia</taxon>
        <taxon>Coriobacteriales</taxon>
        <taxon>Atopobiaceae</taxon>
        <taxon>Parafannyhessea</taxon>
    </lineage>
</organism>
<dbReference type="InterPro" id="IPR050706">
    <property type="entry name" value="Cyclic-di-GMP_PDE-like"/>
</dbReference>
<accession>A0A1H6HTZ6</accession>
<dbReference type="InterPro" id="IPR000160">
    <property type="entry name" value="GGDEF_dom"/>
</dbReference>
<dbReference type="Proteomes" id="UP000199135">
    <property type="component" value="Unassembled WGS sequence"/>
</dbReference>
<dbReference type="InterPro" id="IPR029787">
    <property type="entry name" value="Nucleotide_cyclase"/>
</dbReference>
<comment type="caution">
    <text evidence="3">The sequence shown here is derived from an EMBL/GenBank/DDBJ whole genome shotgun (WGS) entry which is preliminary data.</text>
</comment>
<dbReference type="SUPFAM" id="SSF55785">
    <property type="entry name" value="PYP-like sensor domain (PAS domain)"/>
    <property type="match status" value="1"/>
</dbReference>
<proteinExistence type="predicted"/>
<dbReference type="PANTHER" id="PTHR33121">
    <property type="entry name" value="CYCLIC DI-GMP PHOSPHODIESTERASE PDEF"/>
    <property type="match status" value="1"/>
</dbReference>
<dbReference type="NCBIfam" id="TIGR00254">
    <property type="entry name" value="GGDEF"/>
    <property type="match status" value="1"/>
</dbReference>
<dbReference type="InterPro" id="IPR043128">
    <property type="entry name" value="Rev_trsase/Diguanyl_cyclase"/>
</dbReference>
<evidence type="ECO:0000313" key="4">
    <source>
        <dbReference type="Proteomes" id="UP000199135"/>
    </source>
</evidence>
<dbReference type="InterPro" id="IPR001633">
    <property type="entry name" value="EAL_dom"/>
</dbReference>
<dbReference type="InterPro" id="IPR035919">
    <property type="entry name" value="EAL_sf"/>
</dbReference>
<evidence type="ECO:0000313" key="3">
    <source>
        <dbReference type="EMBL" id="SEH37610.1"/>
    </source>
</evidence>
<dbReference type="Gene3D" id="3.20.20.450">
    <property type="entry name" value="EAL domain"/>
    <property type="match status" value="1"/>
</dbReference>
<dbReference type="SMART" id="SM00052">
    <property type="entry name" value="EAL"/>
    <property type="match status" value="1"/>
</dbReference>
<name>A0A1H6HTZ6_9ACTN</name>
<dbReference type="EMBL" id="FNWT01000001">
    <property type="protein sequence ID" value="SEH37610.1"/>
    <property type="molecule type" value="Genomic_DNA"/>
</dbReference>
<dbReference type="PROSITE" id="PS50887">
    <property type="entry name" value="GGDEF"/>
    <property type="match status" value="2"/>
</dbReference>
<dbReference type="CDD" id="cd01948">
    <property type="entry name" value="EAL"/>
    <property type="match status" value="1"/>
</dbReference>
<reference evidence="3 4" key="1">
    <citation type="submission" date="2016-10" db="EMBL/GenBank/DDBJ databases">
        <authorList>
            <person name="Varghese N."/>
            <person name="Submissions S."/>
        </authorList>
    </citation>
    <scope>NUCLEOTIDE SEQUENCE [LARGE SCALE GENOMIC DNA]</scope>
    <source>
        <strain evidence="3 4">WCP15</strain>
    </source>
</reference>
<dbReference type="RefSeq" id="WP_159443954.1">
    <property type="nucleotide sequence ID" value="NZ_FNWT01000001.1"/>
</dbReference>
<evidence type="ECO:0000259" key="2">
    <source>
        <dbReference type="PROSITE" id="PS50887"/>
    </source>
</evidence>
<evidence type="ECO:0000259" key="1">
    <source>
        <dbReference type="PROSITE" id="PS50883"/>
    </source>
</evidence>
<feature type="domain" description="GGDEF" evidence="2">
    <location>
        <begin position="1001"/>
        <end position="1126"/>
    </location>
</feature>
<dbReference type="InterPro" id="IPR035965">
    <property type="entry name" value="PAS-like_dom_sf"/>
</dbReference>
<protein>
    <submittedName>
        <fullName evidence="3">Diguanylate cyclase (GGDEF) domain-containing protein</fullName>
    </submittedName>
</protein>
<dbReference type="PROSITE" id="PS50883">
    <property type="entry name" value="EAL"/>
    <property type="match status" value="1"/>
</dbReference>
<dbReference type="PANTHER" id="PTHR33121:SF79">
    <property type="entry name" value="CYCLIC DI-GMP PHOSPHODIESTERASE PDED-RELATED"/>
    <property type="match status" value="1"/>
</dbReference>